<keyword evidence="7 9" id="KW-0811">Translocation</keyword>
<organism evidence="11 12">
    <name type="scientific">Caldichromatium japonicum</name>
    <dbReference type="NCBI Taxonomy" id="2699430"/>
    <lineage>
        <taxon>Bacteria</taxon>
        <taxon>Pseudomonadati</taxon>
        <taxon>Pseudomonadota</taxon>
        <taxon>Gammaproteobacteria</taxon>
        <taxon>Chromatiales</taxon>
        <taxon>Chromatiaceae</taxon>
        <taxon>Caldichromatium</taxon>
    </lineage>
</organism>
<keyword evidence="12" id="KW-1185">Reference proteome</keyword>
<dbReference type="Gene3D" id="1.20.5.3310">
    <property type="match status" value="1"/>
</dbReference>
<comment type="subcellular location">
    <subcellularLocation>
        <location evidence="9">Cell membrane</location>
        <topology evidence="9">Single-pass membrane protein</topology>
    </subcellularLocation>
    <subcellularLocation>
        <location evidence="1">Membrane</location>
        <topology evidence="1">Single-pass membrane protein</topology>
    </subcellularLocation>
</comment>
<evidence type="ECO:0000256" key="1">
    <source>
        <dbReference type="ARBA" id="ARBA00004167"/>
    </source>
</evidence>
<sequence>MFDIGFQELLLVAVVALVVVGPERLPHLARVAGKWVGRARRTLIGVQQEIERELKAEELKRILDEQAQRRPLETILEETSGKMGGQTSAHTPPAAPAPISERQPAASDPSGGRQANRAASGPGEQTTRP</sequence>
<keyword evidence="2 9" id="KW-0813">Transport</keyword>
<evidence type="ECO:0000256" key="8">
    <source>
        <dbReference type="ARBA" id="ARBA00023136"/>
    </source>
</evidence>
<keyword evidence="8 9" id="KW-0472">Membrane</keyword>
<feature type="region of interest" description="Disordered" evidence="10">
    <location>
        <begin position="67"/>
        <end position="129"/>
    </location>
</feature>
<dbReference type="KEGG" id="cjap:GWK36_12540"/>
<dbReference type="Pfam" id="PF02416">
    <property type="entry name" value="TatA_B_E"/>
    <property type="match status" value="1"/>
</dbReference>
<comment type="function">
    <text evidence="9">Part of the twin-arginine translocation (Tat) system that transports large folded proteins containing a characteristic twin-arginine motif in their signal peptide across membranes. Together with TatC, TatB is part of a receptor directly interacting with Tat signal peptides. TatB may form an oligomeric binding site that transiently accommodates folded Tat precursor proteins before their translocation.</text>
</comment>
<dbReference type="NCBIfam" id="TIGR01410">
    <property type="entry name" value="tatB"/>
    <property type="match status" value="1"/>
</dbReference>
<dbReference type="HAMAP" id="MF_00237">
    <property type="entry name" value="TatB"/>
    <property type="match status" value="1"/>
</dbReference>
<comment type="similarity">
    <text evidence="9">Belongs to the TatB family.</text>
</comment>
<evidence type="ECO:0000256" key="3">
    <source>
        <dbReference type="ARBA" id="ARBA00022475"/>
    </source>
</evidence>
<keyword evidence="3 9" id="KW-1003">Cell membrane</keyword>
<evidence type="ECO:0000256" key="10">
    <source>
        <dbReference type="SAM" id="MobiDB-lite"/>
    </source>
</evidence>
<dbReference type="RefSeq" id="WP_166271570.1">
    <property type="nucleotide sequence ID" value="NZ_CP048029.1"/>
</dbReference>
<accession>A0A6G7VFE3</accession>
<dbReference type="GO" id="GO:0033281">
    <property type="term" value="C:TAT protein transport complex"/>
    <property type="evidence" value="ECO:0007669"/>
    <property type="project" value="UniProtKB-UniRule"/>
</dbReference>
<dbReference type="InterPro" id="IPR003369">
    <property type="entry name" value="TatA/B/E"/>
</dbReference>
<evidence type="ECO:0000256" key="5">
    <source>
        <dbReference type="ARBA" id="ARBA00022927"/>
    </source>
</evidence>
<evidence type="ECO:0000256" key="7">
    <source>
        <dbReference type="ARBA" id="ARBA00023010"/>
    </source>
</evidence>
<evidence type="ECO:0000256" key="2">
    <source>
        <dbReference type="ARBA" id="ARBA00022448"/>
    </source>
</evidence>
<evidence type="ECO:0000256" key="9">
    <source>
        <dbReference type="HAMAP-Rule" id="MF_00237"/>
    </source>
</evidence>
<reference evidence="12" key="1">
    <citation type="submission" date="2020-01" db="EMBL/GenBank/DDBJ databases">
        <title>Caldichromatium gen. nov., sp. nov., a thermophilic purple sulfur bacterium member of the family Chromatiaceae isolated from Nakabusa hot spring, Japan.</title>
        <authorList>
            <person name="Saini M.K."/>
            <person name="Hanada S."/>
            <person name="Tank M."/>
        </authorList>
    </citation>
    <scope>NUCLEOTIDE SEQUENCE [LARGE SCALE GENOMIC DNA]</scope>
    <source>
        <strain evidence="12">No.7</strain>
    </source>
</reference>
<dbReference type="PANTHER" id="PTHR33162">
    <property type="entry name" value="SEC-INDEPENDENT PROTEIN TRANSLOCASE PROTEIN TATA, CHLOROPLASTIC"/>
    <property type="match status" value="1"/>
</dbReference>
<proteinExistence type="inferred from homology"/>
<evidence type="ECO:0000313" key="11">
    <source>
        <dbReference type="EMBL" id="QIK38672.1"/>
    </source>
</evidence>
<dbReference type="EMBL" id="CP048029">
    <property type="protein sequence ID" value="QIK38672.1"/>
    <property type="molecule type" value="Genomic_DNA"/>
</dbReference>
<name>A0A6G7VFE3_9GAMM</name>
<dbReference type="PRINTS" id="PR01506">
    <property type="entry name" value="TATBPROTEIN"/>
</dbReference>
<gene>
    <name evidence="9 11" type="primary">tatB</name>
    <name evidence="11" type="ORF">GWK36_12540</name>
</gene>
<dbReference type="Proteomes" id="UP000502699">
    <property type="component" value="Chromosome"/>
</dbReference>
<keyword evidence="6 9" id="KW-1133">Transmembrane helix</keyword>
<evidence type="ECO:0000256" key="6">
    <source>
        <dbReference type="ARBA" id="ARBA00022989"/>
    </source>
</evidence>
<evidence type="ECO:0000256" key="4">
    <source>
        <dbReference type="ARBA" id="ARBA00022692"/>
    </source>
</evidence>
<dbReference type="GO" id="GO:0008320">
    <property type="term" value="F:protein transmembrane transporter activity"/>
    <property type="evidence" value="ECO:0007669"/>
    <property type="project" value="UniProtKB-UniRule"/>
</dbReference>
<dbReference type="AlphaFoldDB" id="A0A6G7VFE3"/>
<comment type="subunit">
    <text evidence="9">The Tat system comprises two distinct complexes: a TatABC complex, containing multiple copies of TatA, TatB and TatC subunits, and a separate TatA complex, containing only TatA subunits. Substrates initially bind to the TatABC complex, which probably triggers association of the separate TatA complex to form the active translocon.</text>
</comment>
<dbReference type="InterPro" id="IPR018448">
    <property type="entry name" value="TatB"/>
</dbReference>
<protein>
    <recommendedName>
        <fullName evidence="9">Sec-independent protein translocase protein TatB</fullName>
    </recommendedName>
</protein>
<keyword evidence="5 9" id="KW-0653">Protein transport</keyword>
<keyword evidence="4 9" id="KW-0812">Transmembrane</keyword>
<dbReference type="PANTHER" id="PTHR33162:SF1">
    <property type="entry name" value="SEC-INDEPENDENT PROTEIN TRANSLOCASE PROTEIN TATA, CHLOROPLASTIC"/>
    <property type="match status" value="1"/>
</dbReference>
<dbReference type="GO" id="GO:0043953">
    <property type="term" value="P:protein transport by the Tat complex"/>
    <property type="evidence" value="ECO:0007669"/>
    <property type="project" value="UniProtKB-UniRule"/>
</dbReference>
<evidence type="ECO:0000313" key="12">
    <source>
        <dbReference type="Proteomes" id="UP000502699"/>
    </source>
</evidence>